<reference evidence="1" key="2">
    <citation type="submission" date="2025-09" db="UniProtKB">
        <authorList>
            <consortium name="Ensembl"/>
        </authorList>
    </citation>
    <scope>IDENTIFICATION</scope>
</reference>
<proteinExistence type="predicted"/>
<organism evidence="1 2">
    <name type="scientific">Dicentrarchus labrax</name>
    <name type="common">European seabass</name>
    <name type="synonym">Morone labrax</name>
    <dbReference type="NCBI Taxonomy" id="13489"/>
    <lineage>
        <taxon>Eukaryota</taxon>
        <taxon>Metazoa</taxon>
        <taxon>Chordata</taxon>
        <taxon>Craniata</taxon>
        <taxon>Vertebrata</taxon>
        <taxon>Euteleostomi</taxon>
        <taxon>Actinopterygii</taxon>
        <taxon>Neopterygii</taxon>
        <taxon>Teleostei</taxon>
        <taxon>Neoteleostei</taxon>
        <taxon>Acanthomorphata</taxon>
        <taxon>Eupercaria</taxon>
        <taxon>Moronidae</taxon>
        <taxon>Dicentrarchus</taxon>
    </lineage>
</organism>
<evidence type="ECO:0000313" key="2">
    <source>
        <dbReference type="Proteomes" id="UP000694389"/>
    </source>
</evidence>
<evidence type="ECO:0000313" key="1">
    <source>
        <dbReference type="Ensembl" id="ENSDLAP00005030240.1"/>
    </source>
</evidence>
<name>A0A8C4FAA1_DICLA</name>
<reference evidence="1" key="1">
    <citation type="submission" date="2025-08" db="UniProtKB">
        <authorList>
            <consortium name="Ensembl"/>
        </authorList>
    </citation>
    <scope>IDENTIFICATION</scope>
</reference>
<keyword evidence="2" id="KW-1185">Reference proteome</keyword>
<dbReference type="Ensembl" id="ENSDLAT00005032288.2">
    <property type="protein sequence ID" value="ENSDLAP00005030240.1"/>
    <property type="gene ID" value="ENSDLAG00005013645.2"/>
</dbReference>
<accession>A0A8C4FAA1</accession>
<dbReference type="AlphaFoldDB" id="A0A8C4FAA1"/>
<sequence length="55" mass="6424">NYLILTIPLFMSNCSGRKNDGPHVLFNWILCGHSHRQLIKHHYGKINVPIQRLTQ</sequence>
<dbReference type="Proteomes" id="UP000694389">
    <property type="component" value="Unassembled WGS sequence"/>
</dbReference>
<protein>
    <submittedName>
        <fullName evidence="1">Uncharacterized protein</fullName>
    </submittedName>
</protein>